<keyword evidence="1" id="KW-0234">DNA repair</keyword>
<dbReference type="SUPFAM" id="SSF52540">
    <property type="entry name" value="P-loop containing nucleoside triphosphate hydrolases"/>
    <property type="match status" value="1"/>
</dbReference>
<evidence type="ECO:0000313" key="3">
    <source>
        <dbReference type="Proteomes" id="UP000515123"/>
    </source>
</evidence>
<dbReference type="GO" id="GO:0006310">
    <property type="term" value="P:DNA recombination"/>
    <property type="evidence" value="ECO:0007669"/>
    <property type="project" value="UniProtKB-KW"/>
</dbReference>
<feature type="non-terminal residue" evidence="4">
    <location>
        <position position="180"/>
    </location>
</feature>
<accession>A0A6P5GCN1</accession>
<dbReference type="GO" id="GO:0005524">
    <property type="term" value="F:ATP binding"/>
    <property type="evidence" value="ECO:0007669"/>
    <property type="project" value="UniProtKB-KW"/>
</dbReference>
<reference evidence="3" key="1">
    <citation type="journal article" date="2015" name="Nat. Genet.">
        <title>The pineapple genome and the evolution of CAM photosynthesis.</title>
        <authorList>
            <person name="Ming R."/>
            <person name="VanBuren R."/>
            <person name="Wai C.M."/>
            <person name="Tang H."/>
            <person name="Schatz M.C."/>
            <person name="Bowers J.E."/>
            <person name="Lyons E."/>
            <person name="Wang M.L."/>
            <person name="Chen J."/>
            <person name="Biggers E."/>
            <person name="Zhang J."/>
            <person name="Huang L."/>
            <person name="Zhang L."/>
            <person name="Miao W."/>
            <person name="Zhang J."/>
            <person name="Ye Z."/>
            <person name="Miao C."/>
            <person name="Lin Z."/>
            <person name="Wang H."/>
            <person name="Zhou H."/>
            <person name="Yim W.C."/>
            <person name="Priest H.D."/>
            <person name="Zheng C."/>
            <person name="Woodhouse M."/>
            <person name="Edger P.P."/>
            <person name="Guyot R."/>
            <person name="Guo H.B."/>
            <person name="Guo H."/>
            <person name="Zheng G."/>
            <person name="Singh R."/>
            <person name="Sharma A."/>
            <person name="Min X."/>
            <person name="Zheng Y."/>
            <person name="Lee H."/>
            <person name="Gurtowski J."/>
            <person name="Sedlazeck F.J."/>
            <person name="Harkess A."/>
            <person name="McKain M.R."/>
            <person name="Liao Z."/>
            <person name="Fang J."/>
            <person name="Liu J."/>
            <person name="Zhang X."/>
            <person name="Zhang Q."/>
            <person name="Hu W."/>
            <person name="Qin Y."/>
            <person name="Wang K."/>
            <person name="Chen L.Y."/>
            <person name="Shirley N."/>
            <person name="Lin Y.R."/>
            <person name="Liu L.Y."/>
            <person name="Hernandez A.G."/>
            <person name="Wright C.L."/>
            <person name="Bulone V."/>
            <person name="Tuskan G.A."/>
            <person name="Heath K."/>
            <person name="Zee F."/>
            <person name="Moore P.H."/>
            <person name="Sunkar R."/>
            <person name="Leebens-Mack J.H."/>
            <person name="Mockler T."/>
            <person name="Bennetzen J.L."/>
            <person name="Freeling M."/>
            <person name="Sankoff D."/>
            <person name="Paterson A.H."/>
            <person name="Zhu X."/>
            <person name="Yang X."/>
            <person name="Smith J.A."/>
            <person name="Cushman J.C."/>
            <person name="Paull R.E."/>
            <person name="Yu Q."/>
        </authorList>
    </citation>
    <scope>NUCLEOTIDE SEQUENCE [LARGE SCALE GENOMIC DNA]</scope>
    <source>
        <strain evidence="3">cv. F153</strain>
    </source>
</reference>
<dbReference type="EC" id="5.6.2.3" evidence="1"/>
<dbReference type="PANTHER" id="PTHR10492">
    <property type="match status" value="1"/>
</dbReference>
<keyword evidence="3" id="KW-1185">Reference proteome</keyword>
<dbReference type="RefSeq" id="XP_020105819.1">
    <property type="nucleotide sequence ID" value="XM_020250230.1"/>
</dbReference>
<gene>
    <name evidence="4" type="primary">LOC109722262</name>
</gene>
<comment type="similarity">
    <text evidence="1">Belongs to the helicase family.</text>
</comment>
<keyword evidence="1" id="KW-0378">Hydrolase</keyword>
<keyword evidence="1" id="KW-0547">Nucleotide-binding</keyword>
<dbReference type="GO" id="GO:0016787">
    <property type="term" value="F:hydrolase activity"/>
    <property type="evidence" value="ECO:0007669"/>
    <property type="project" value="UniProtKB-KW"/>
</dbReference>
<dbReference type="InterPro" id="IPR027417">
    <property type="entry name" value="P-loop_NTPase"/>
</dbReference>
<feature type="domain" description="DNA helicase Pif1-like DEAD-box helicase" evidence="2">
    <location>
        <begin position="1"/>
        <end position="112"/>
    </location>
</feature>
<comment type="catalytic activity">
    <reaction evidence="1">
        <text>ATP + H2O = ADP + phosphate + H(+)</text>
        <dbReference type="Rhea" id="RHEA:13065"/>
        <dbReference type="ChEBI" id="CHEBI:15377"/>
        <dbReference type="ChEBI" id="CHEBI:15378"/>
        <dbReference type="ChEBI" id="CHEBI:30616"/>
        <dbReference type="ChEBI" id="CHEBI:43474"/>
        <dbReference type="ChEBI" id="CHEBI:456216"/>
        <dbReference type="EC" id="5.6.2.3"/>
    </reaction>
</comment>
<dbReference type="AlphaFoldDB" id="A0A6P5GCN1"/>
<evidence type="ECO:0000259" key="2">
    <source>
        <dbReference type="Pfam" id="PF05970"/>
    </source>
</evidence>
<dbReference type="GO" id="GO:0000723">
    <property type="term" value="P:telomere maintenance"/>
    <property type="evidence" value="ECO:0007669"/>
    <property type="project" value="InterPro"/>
</dbReference>
<protein>
    <recommendedName>
        <fullName evidence="1">ATP-dependent DNA helicase</fullName>
        <ecNumber evidence="1">5.6.2.3</ecNumber>
    </recommendedName>
</protein>
<evidence type="ECO:0000256" key="1">
    <source>
        <dbReference type="RuleBase" id="RU363044"/>
    </source>
</evidence>
<keyword evidence="1" id="KW-0347">Helicase</keyword>
<sequence>MNHRNCFEALDKSLRDILKVNDDSVEERLFGGKTIVFGGDFRQVLPVIVGGTRQDIINALITKSYIWNNCRVFRLSTNMRLLRCPVNDSSKEKMANFAKWILDLGDGKLDAMKLETDEEPTWIKIPDALLMKSSSDGIKDIVSVVYDNIHQNYNDPAYLRDRAIITPMNETVDEINNYVL</sequence>
<dbReference type="Pfam" id="PF05970">
    <property type="entry name" value="PIF1"/>
    <property type="match status" value="1"/>
</dbReference>
<reference evidence="4" key="2">
    <citation type="submission" date="2025-08" db="UniProtKB">
        <authorList>
            <consortium name="RefSeq"/>
        </authorList>
    </citation>
    <scope>IDENTIFICATION</scope>
</reference>
<organism evidence="3 4">
    <name type="scientific">Ananas comosus</name>
    <name type="common">Pineapple</name>
    <name type="synonym">Ananas ananas</name>
    <dbReference type="NCBI Taxonomy" id="4615"/>
    <lineage>
        <taxon>Eukaryota</taxon>
        <taxon>Viridiplantae</taxon>
        <taxon>Streptophyta</taxon>
        <taxon>Embryophyta</taxon>
        <taxon>Tracheophyta</taxon>
        <taxon>Spermatophyta</taxon>
        <taxon>Magnoliopsida</taxon>
        <taxon>Liliopsida</taxon>
        <taxon>Poales</taxon>
        <taxon>Bromeliaceae</taxon>
        <taxon>Bromelioideae</taxon>
        <taxon>Ananas</taxon>
    </lineage>
</organism>
<evidence type="ECO:0000313" key="4">
    <source>
        <dbReference type="RefSeq" id="XP_020105819.1"/>
    </source>
</evidence>
<dbReference type="GeneID" id="109722262"/>
<dbReference type="GO" id="GO:0043139">
    <property type="term" value="F:5'-3' DNA helicase activity"/>
    <property type="evidence" value="ECO:0007669"/>
    <property type="project" value="UniProtKB-EC"/>
</dbReference>
<dbReference type="GO" id="GO:0006281">
    <property type="term" value="P:DNA repair"/>
    <property type="evidence" value="ECO:0007669"/>
    <property type="project" value="UniProtKB-KW"/>
</dbReference>
<dbReference type="OrthoDB" id="683365at2759"/>
<dbReference type="Proteomes" id="UP000515123">
    <property type="component" value="Linkage group 16"/>
</dbReference>
<keyword evidence="1" id="KW-0067">ATP-binding</keyword>
<keyword evidence="1" id="KW-0233">DNA recombination</keyword>
<dbReference type="PANTHER" id="PTHR10492:SF90">
    <property type="entry name" value="ATP-DEPENDENT DNA HELICASE"/>
    <property type="match status" value="1"/>
</dbReference>
<name>A0A6P5GCN1_ANACO</name>
<proteinExistence type="inferred from homology"/>
<comment type="cofactor">
    <cofactor evidence="1">
        <name>Mg(2+)</name>
        <dbReference type="ChEBI" id="CHEBI:18420"/>
    </cofactor>
</comment>
<dbReference type="InterPro" id="IPR010285">
    <property type="entry name" value="DNA_helicase_pif1-like_DEAD"/>
</dbReference>
<keyword evidence="1" id="KW-0227">DNA damage</keyword>